<dbReference type="AlphaFoldDB" id="A0A1H2FG15"/>
<dbReference type="STRING" id="1434072.SAMN05216210_1534"/>
<organism evidence="2 3">
    <name type="scientific">Halopseudomonas salegens</name>
    <dbReference type="NCBI Taxonomy" id="1434072"/>
    <lineage>
        <taxon>Bacteria</taxon>
        <taxon>Pseudomonadati</taxon>
        <taxon>Pseudomonadota</taxon>
        <taxon>Gammaproteobacteria</taxon>
        <taxon>Pseudomonadales</taxon>
        <taxon>Pseudomonadaceae</taxon>
        <taxon>Halopseudomonas</taxon>
    </lineage>
</organism>
<reference evidence="3" key="1">
    <citation type="submission" date="2016-10" db="EMBL/GenBank/DDBJ databases">
        <authorList>
            <person name="Varghese N."/>
            <person name="Submissions S."/>
        </authorList>
    </citation>
    <scope>NUCLEOTIDE SEQUENCE [LARGE SCALE GENOMIC DNA]</scope>
    <source>
        <strain evidence="3">CECT 8338</strain>
    </source>
</reference>
<feature type="transmembrane region" description="Helical" evidence="1">
    <location>
        <begin position="99"/>
        <end position="123"/>
    </location>
</feature>
<keyword evidence="1" id="KW-1133">Transmembrane helix</keyword>
<keyword evidence="3" id="KW-1185">Reference proteome</keyword>
<proteinExistence type="predicted"/>
<evidence type="ECO:0000313" key="3">
    <source>
        <dbReference type="Proteomes" id="UP000243924"/>
    </source>
</evidence>
<dbReference type="Proteomes" id="UP000243924">
    <property type="component" value="Chromosome I"/>
</dbReference>
<accession>A0A1H2FG15</accession>
<feature type="transmembrane region" description="Helical" evidence="1">
    <location>
        <begin position="6"/>
        <end position="30"/>
    </location>
</feature>
<gene>
    <name evidence="2" type="ORF">SAMN05216210_1534</name>
</gene>
<evidence type="ECO:0000256" key="1">
    <source>
        <dbReference type="SAM" id="Phobius"/>
    </source>
</evidence>
<dbReference type="OrthoDB" id="5737734at2"/>
<evidence type="ECO:0000313" key="2">
    <source>
        <dbReference type="EMBL" id="SDU06337.1"/>
    </source>
</evidence>
<keyword evidence="1" id="KW-0472">Membrane</keyword>
<dbReference type="RefSeq" id="WP_092385691.1">
    <property type="nucleotide sequence ID" value="NZ_LT629787.1"/>
</dbReference>
<dbReference type="EMBL" id="LT629787">
    <property type="protein sequence ID" value="SDU06337.1"/>
    <property type="molecule type" value="Genomic_DNA"/>
</dbReference>
<sequence>MSLTSKLALIAAIGMLFAMFLFVIFGQITVRRLRKKSEIKQLLGMELASGWDIINVAGALSRPKWFSEKLRKTPIYFMAADERPLYEHTNKFERCLARLFFWSWMSSVALILIIIALSEFGIID</sequence>
<keyword evidence="1" id="KW-0812">Transmembrane</keyword>
<protein>
    <submittedName>
        <fullName evidence="2">Uncharacterized protein</fullName>
    </submittedName>
</protein>
<name>A0A1H2FG15_9GAMM</name>